<dbReference type="AlphaFoldDB" id="A0A135SBQ9"/>
<gene>
    <name evidence="5" type="ORF">CSIM01_03262</name>
</gene>
<dbReference type="InterPro" id="IPR051706">
    <property type="entry name" value="Glycosyltransferase_domain"/>
</dbReference>
<accession>A0A135SBQ9</accession>
<evidence type="ECO:0000256" key="3">
    <source>
        <dbReference type="SAM" id="Phobius"/>
    </source>
</evidence>
<dbReference type="OrthoDB" id="409543at2759"/>
<keyword evidence="3" id="KW-1133">Transmembrane helix</keyword>
<comment type="similarity">
    <text evidence="1">Belongs to the glycosyltransferase 32 family.</text>
</comment>
<feature type="signal peptide" evidence="4">
    <location>
        <begin position="1"/>
        <end position="32"/>
    </location>
</feature>
<dbReference type="GO" id="GO:0016020">
    <property type="term" value="C:membrane"/>
    <property type="evidence" value="ECO:0007669"/>
    <property type="project" value="GOC"/>
</dbReference>
<comment type="caution">
    <text evidence="5">The sequence shown here is derived from an EMBL/GenBank/DDBJ whole genome shotgun (WGS) entry which is preliminary data.</text>
</comment>
<keyword evidence="4" id="KW-0732">Signal</keyword>
<evidence type="ECO:0000256" key="1">
    <source>
        <dbReference type="ARBA" id="ARBA00009003"/>
    </source>
</evidence>
<evidence type="ECO:0000313" key="5">
    <source>
        <dbReference type="EMBL" id="KXH33348.1"/>
    </source>
</evidence>
<dbReference type="PANTHER" id="PTHR32385:SF15">
    <property type="entry name" value="INOSITOL PHOSPHOCERAMIDE MANNOSYLTRANSFERASE 1"/>
    <property type="match status" value="1"/>
</dbReference>
<dbReference type="GO" id="GO:0051999">
    <property type="term" value="P:mannosyl-inositol phosphorylceramide biosynthetic process"/>
    <property type="evidence" value="ECO:0007669"/>
    <property type="project" value="TreeGrafter"/>
</dbReference>
<evidence type="ECO:0000313" key="6">
    <source>
        <dbReference type="Proteomes" id="UP000070328"/>
    </source>
</evidence>
<protein>
    <recommendedName>
        <fullName evidence="7">MIPC synthase</fullName>
    </recommendedName>
</protein>
<dbReference type="Gene3D" id="3.90.550.20">
    <property type="match status" value="1"/>
</dbReference>
<evidence type="ECO:0000256" key="4">
    <source>
        <dbReference type="SAM" id="SignalP"/>
    </source>
</evidence>
<feature type="transmembrane region" description="Helical" evidence="3">
    <location>
        <begin position="298"/>
        <end position="317"/>
    </location>
</feature>
<keyword evidence="6" id="KW-1185">Reference proteome</keyword>
<keyword evidence="3" id="KW-0472">Membrane</keyword>
<dbReference type="PANTHER" id="PTHR32385">
    <property type="entry name" value="MANNOSYL PHOSPHORYLINOSITOL CERAMIDE SYNTHASE"/>
    <property type="match status" value="1"/>
</dbReference>
<feature type="chain" id="PRO_5007802001" description="MIPC synthase" evidence="4">
    <location>
        <begin position="33"/>
        <end position="344"/>
    </location>
</feature>
<dbReference type="SUPFAM" id="SSF53448">
    <property type="entry name" value="Nucleotide-diphospho-sugar transferases"/>
    <property type="match status" value="1"/>
</dbReference>
<keyword evidence="2" id="KW-0808">Transferase</keyword>
<evidence type="ECO:0000256" key="2">
    <source>
        <dbReference type="ARBA" id="ARBA00022679"/>
    </source>
</evidence>
<sequence>MIALPGKAMLKASALVTLAMTAALVVHQLSYANDFALPDQSIEIIRSCNPSERHGKDFLALTNSKTRQEPIPKIIHQIWKNNNTSTYPSPGERIQASYETWKHTMEPLNYTIKLWTDEDVLELIKTKYSWLLSTYEGYAQNIQRADVARLVVVHAEGGIYADLDVYPKSTEEMSCMQSLGLQAVFAPTSGTLGLSNHFFMAQRGSSFLEWALQEAKRRGGATSKRILLPYLQVFWSTGPIMVTYAFHQYAWMYSTLHHGVALLDEGYARKLFGHAAGRSWHGSDGQFLNYVSDHLGTVLFWVTVCLSVLSLATIIVLKKSRGKSIDFLVGCGSVCRKKSWVTAV</sequence>
<evidence type="ECO:0008006" key="7">
    <source>
        <dbReference type="Google" id="ProtNLM"/>
    </source>
</evidence>
<dbReference type="Proteomes" id="UP000070328">
    <property type="component" value="Unassembled WGS sequence"/>
</dbReference>
<name>A0A135SBQ9_9PEZI</name>
<organism evidence="5 6">
    <name type="scientific">Colletotrichum simmondsii</name>
    <dbReference type="NCBI Taxonomy" id="703756"/>
    <lineage>
        <taxon>Eukaryota</taxon>
        <taxon>Fungi</taxon>
        <taxon>Dikarya</taxon>
        <taxon>Ascomycota</taxon>
        <taxon>Pezizomycotina</taxon>
        <taxon>Sordariomycetes</taxon>
        <taxon>Hypocreomycetidae</taxon>
        <taxon>Glomerellales</taxon>
        <taxon>Glomerellaceae</taxon>
        <taxon>Colletotrichum</taxon>
        <taxon>Colletotrichum acutatum species complex</taxon>
    </lineage>
</organism>
<dbReference type="InterPro" id="IPR007577">
    <property type="entry name" value="GlycoTrfase_DXD_sugar-bd_CS"/>
</dbReference>
<dbReference type="GO" id="GO:0000030">
    <property type="term" value="F:mannosyltransferase activity"/>
    <property type="evidence" value="ECO:0007669"/>
    <property type="project" value="TreeGrafter"/>
</dbReference>
<feature type="transmembrane region" description="Helical" evidence="3">
    <location>
        <begin position="226"/>
        <end position="246"/>
    </location>
</feature>
<dbReference type="Pfam" id="PF04488">
    <property type="entry name" value="Gly_transf_sug"/>
    <property type="match status" value="1"/>
</dbReference>
<dbReference type="InterPro" id="IPR029044">
    <property type="entry name" value="Nucleotide-diphossugar_trans"/>
</dbReference>
<keyword evidence="3" id="KW-0812">Transmembrane</keyword>
<proteinExistence type="inferred from homology"/>
<dbReference type="EMBL" id="JFBX01000622">
    <property type="protein sequence ID" value="KXH33348.1"/>
    <property type="molecule type" value="Genomic_DNA"/>
</dbReference>
<reference evidence="5 6" key="1">
    <citation type="submission" date="2014-02" db="EMBL/GenBank/DDBJ databases">
        <title>The genome sequence of Colletotrichum simmondsii CBS122122.</title>
        <authorList>
            <person name="Baroncelli R."/>
            <person name="Thon M.R."/>
        </authorList>
    </citation>
    <scope>NUCLEOTIDE SEQUENCE [LARGE SCALE GENOMIC DNA]</scope>
    <source>
        <strain evidence="5 6">CBS122122</strain>
    </source>
</reference>